<organism evidence="4 5">
    <name type="scientific">Clostridium botulinum</name>
    <dbReference type="NCBI Taxonomy" id="1491"/>
    <lineage>
        <taxon>Bacteria</taxon>
        <taxon>Bacillati</taxon>
        <taxon>Bacillota</taxon>
        <taxon>Clostridia</taxon>
        <taxon>Eubacteriales</taxon>
        <taxon>Clostridiaceae</taxon>
        <taxon>Clostridium</taxon>
    </lineage>
</organism>
<feature type="domain" description="SHSP" evidence="3">
    <location>
        <begin position="12"/>
        <end position="113"/>
    </location>
</feature>
<proteinExistence type="inferred from homology"/>
<dbReference type="Gene3D" id="2.60.40.790">
    <property type="match status" value="1"/>
</dbReference>
<protein>
    <submittedName>
        <fullName evidence="4">Small heat shock protein</fullName>
    </submittedName>
</protein>
<dbReference type="OrthoDB" id="9811615at2"/>
<dbReference type="InterPro" id="IPR031107">
    <property type="entry name" value="Small_HSP"/>
</dbReference>
<dbReference type="Proteomes" id="UP000037540">
    <property type="component" value="Unassembled WGS sequence"/>
</dbReference>
<accession>A0A9Q1V0C8</accession>
<evidence type="ECO:0000313" key="4">
    <source>
        <dbReference type="EMBL" id="KOA89937.1"/>
    </source>
</evidence>
<dbReference type="AlphaFoldDB" id="A0A9Q1V0C8"/>
<evidence type="ECO:0000313" key="5">
    <source>
        <dbReference type="Proteomes" id="UP000037540"/>
    </source>
</evidence>
<gene>
    <name evidence="4" type="ORF">ADU74_02190</name>
</gene>
<dbReference type="Pfam" id="PF00011">
    <property type="entry name" value="HSP20"/>
    <property type="match status" value="1"/>
</dbReference>
<keyword evidence="4" id="KW-0346">Stress response</keyword>
<dbReference type="InterPro" id="IPR008978">
    <property type="entry name" value="HSP20-like_chaperone"/>
</dbReference>
<dbReference type="InterPro" id="IPR002068">
    <property type="entry name" value="A-crystallin/Hsp20_dom"/>
</dbReference>
<reference evidence="4 5" key="1">
    <citation type="submission" date="2015-07" db="EMBL/GenBank/DDBJ databases">
        <title>Draft genome sequences of 17 French Clostridium botulinum group III.</title>
        <authorList>
            <person name="Woudstra C."/>
            <person name="Le Marechal C."/>
            <person name="Souillard R."/>
            <person name="Bayon-Auboyer M.-H."/>
            <person name="Dessouter D."/>
            <person name="Fach P."/>
        </authorList>
    </citation>
    <scope>NUCLEOTIDE SEQUENCE [LARGE SCALE GENOMIC DNA]</scope>
    <source>
        <strain evidence="4 5">12LNRI-CD</strain>
    </source>
</reference>
<evidence type="ECO:0000259" key="3">
    <source>
        <dbReference type="PROSITE" id="PS01031"/>
    </source>
</evidence>
<dbReference type="SUPFAM" id="SSF49764">
    <property type="entry name" value="HSP20-like chaperones"/>
    <property type="match status" value="1"/>
</dbReference>
<evidence type="ECO:0000256" key="2">
    <source>
        <dbReference type="RuleBase" id="RU003616"/>
    </source>
</evidence>
<dbReference type="PROSITE" id="PS01031">
    <property type="entry name" value="SHSP"/>
    <property type="match status" value="1"/>
</dbReference>
<dbReference type="EMBL" id="LGVR01000007">
    <property type="protein sequence ID" value="KOA89937.1"/>
    <property type="molecule type" value="Genomic_DNA"/>
</dbReference>
<comment type="caution">
    <text evidence="4">The sequence shown here is derived from an EMBL/GenBank/DDBJ whole genome shotgun (WGS) entry which is preliminary data.</text>
</comment>
<comment type="similarity">
    <text evidence="1 2">Belongs to the small heat shock protein (HSP20) family.</text>
</comment>
<dbReference type="PANTHER" id="PTHR11527">
    <property type="entry name" value="HEAT-SHOCK PROTEIN 20 FAMILY MEMBER"/>
    <property type="match status" value="1"/>
</dbReference>
<evidence type="ECO:0000256" key="1">
    <source>
        <dbReference type="PROSITE-ProRule" id="PRU00285"/>
    </source>
</evidence>
<name>A0A9Q1V0C8_CLOBO</name>
<dbReference type="RefSeq" id="WP_013724258.1">
    <property type="nucleotide sequence ID" value="NZ_LGVO01000022.1"/>
</dbReference>
<dbReference type="CDD" id="cd06471">
    <property type="entry name" value="ACD_LpsHSP_like"/>
    <property type="match status" value="1"/>
</dbReference>
<sequence>MFEMIPFKNNDDSLSSINKGFNVDIHETDTAYLVEADLPGMKKENLNLSYKNGYLTITAKSQDTIEARDLLCVRYERHCTEFKRIFFINNIDKNNISAQFKNGVLKLVLPKKE</sequence>